<proteinExistence type="predicted"/>
<feature type="transmembrane region" description="Helical" evidence="1">
    <location>
        <begin position="6"/>
        <end position="25"/>
    </location>
</feature>
<name>A0A9P1IWC0_9PELO</name>
<comment type="caution">
    <text evidence="2">The sequence shown here is derived from an EMBL/GenBank/DDBJ whole genome shotgun (WGS) entry which is preliminary data.</text>
</comment>
<dbReference type="Proteomes" id="UP001152747">
    <property type="component" value="Unassembled WGS sequence"/>
</dbReference>
<evidence type="ECO:0000313" key="2">
    <source>
        <dbReference type="EMBL" id="CAI5452239.1"/>
    </source>
</evidence>
<reference evidence="2" key="1">
    <citation type="submission" date="2022-11" db="EMBL/GenBank/DDBJ databases">
        <authorList>
            <person name="Kikuchi T."/>
        </authorList>
    </citation>
    <scope>NUCLEOTIDE SEQUENCE</scope>
    <source>
        <strain evidence="2">PS1010</strain>
    </source>
</reference>
<protein>
    <submittedName>
        <fullName evidence="2">Uncharacterized protein</fullName>
    </submittedName>
</protein>
<keyword evidence="1" id="KW-0472">Membrane</keyword>
<sequence length="154" mass="18001">MKDGASLLILTDVCNLLVLLSSFLVSKRKYQQKIGVVSLEKKFQISQVHIWAKSIIPSILVAKLFRFVSLFFITLSLHYDVTKETTAVCYATFDTLLDFFIIVLVLGIIIRHRKLRRSLFFNKVDDCPHTFDGRKIDMNPTHNDYENYLRNQWK</sequence>
<feature type="transmembrane region" description="Helical" evidence="1">
    <location>
        <begin position="60"/>
        <end position="79"/>
    </location>
</feature>
<keyword evidence="1" id="KW-1133">Transmembrane helix</keyword>
<dbReference type="EMBL" id="CANHGI010000005">
    <property type="protein sequence ID" value="CAI5452239.1"/>
    <property type="molecule type" value="Genomic_DNA"/>
</dbReference>
<keyword evidence="1" id="KW-0812">Transmembrane</keyword>
<organism evidence="2 3">
    <name type="scientific">Caenorhabditis angaria</name>
    <dbReference type="NCBI Taxonomy" id="860376"/>
    <lineage>
        <taxon>Eukaryota</taxon>
        <taxon>Metazoa</taxon>
        <taxon>Ecdysozoa</taxon>
        <taxon>Nematoda</taxon>
        <taxon>Chromadorea</taxon>
        <taxon>Rhabditida</taxon>
        <taxon>Rhabditina</taxon>
        <taxon>Rhabditomorpha</taxon>
        <taxon>Rhabditoidea</taxon>
        <taxon>Rhabditidae</taxon>
        <taxon>Peloderinae</taxon>
        <taxon>Caenorhabditis</taxon>
    </lineage>
</organism>
<evidence type="ECO:0000313" key="3">
    <source>
        <dbReference type="Proteomes" id="UP001152747"/>
    </source>
</evidence>
<gene>
    <name evidence="2" type="ORF">CAMP_LOCUS14876</name>
</gene>
<accession>A0A9P1IWC0</accession>
<evidence type="ECO:0000256" key="1">
    <source>
        <dbReference type="SAM" id="Phobius"/>
    </source>
</evidence>
<dbReference type="AlphaFoldDB" id="A0A9P1IWC0"/>
<feature type="transmembrane region" description="Helical" evidence="1">
    <location>
        <begin position="85"/>
        <end position="110"/>
    </location>
</feature>
<keyword evidence="3" id="KW-1185">Reference proteome</keyword>